<evidence type="ECO:0000256" key="1">
    <source>
        <dbReference type="SAM" id="Phobius"/>
    </source>
</evidence>
<dbReference type="AlphaFoldDB" id="A0A1U9KC65"/>
<evidence type="ECO:0000313" key="3">
    <source>
        <dbReference type="Proteomes" id="UP000188603"/>
    </source>
</evidence>
<dbReference type="InterPro" id="IPR038728">
    <property type="entry name" value="YkvI-like"/>
</dbReference>
<evidence type="ECO:0008006" key="4">
    <source>
        <dbReference type="Google" id="ProtNLM"/>
    </source>
</evidence>
<evidence type="ECO:0000313" key="2">
    <source>
        <dbReference type="EMBL" id="AQS57655.1"/>
    </source>
</evidence>
<keyword evidence="1" id="KW-0472">Membrane</keyword>
<dbReference type="STRING" id="1471761.B0W44_17640"/>
<organism evidence="2 3">
    <name type="scientific">Novibacillus thermophilus</name>
    <dbReference type="NCBI Taxonomy" id="1471761"/>
    <lineage>
        <taxon>Bacteria</taxon>
        <taxon>Bacillati</taxon>
        <taxon>Bacillota</taxon>
        <taxon>Bacilli</taxon>
        <taxon>Bacillales</taxon>
        <taxon>Thermoactinomycetaceae</taxon>
        <taxon>Novibacillus</taxon>
    </lineage>
</organism>
<keyword evidence="1" id="KW-1133">Transmembrane helix</keyword>
<keyword evidence="3" id="KW-1185">Reference proteome</keyword>
<keyword evidence="1" id="KW-0812">Transmembrane</keyword>
<feature type="transmembrane region" description="Helical" evidence="1">
    <location>
        <begin position="292"/>
        <end position="310"/>
    </location>
</feature>
<feature type="transmembrane region" description="Helical" evidence="1">
    <location>
        <begin position="141"/>
        <end position="161"/>
    </location>
</feature>
<proteinExistence type="predicted"/>
<feature type="transmembrane region" description="Helical" evidence="1">
    <location>
        <begin position="211"/>
        <end position="234"/>
    </location>
</feature>
<feature type="transmembrane region" description="Helical" evidence="1">
    <location>
        <begin position="39"/>
        <end position="58"/>
    </location>
</feature>
<dbReference type="KEGG" id="ntr:B0W44_17640"/>
<name>A0A1U9KC65_9BACL</name>
<feature type="transmembrane region" description="Helical" evidence="1">
    <location>
        <begin position="79"/>
        <end position="99"/>
    </location>
</feature>
<feature type="transmembrane region" description="Helical" evidence="1">
    <location>
        <begin position="254"/>
        <end position="280"/>
    </location>
</feature>
<feature type="transmembrane region" description="Helical" evidence="1">
    <location>
        <begin position="181"/>
        <end position="199"/>
    </location>
</feature>
<accession>A0A1U9KC65</accession>
<dbReference type="PANTHER" id="PTHR37814">
    <property type="entry name" value="CONSERVED MEMBRANE PROTEIN"/>
    <property type="match status" value="1"/>
</dbReference>
<protein>
    <recommendedName>
        <fullName evidence="4">Membrane protein YkvI</fullName>
    </recommendedName>
</protein>
<sequence length="341" mass="37578">MQNGLKICFTIVGTNIGAGFASGREIWEFFGSYGAKSTLYIVISMTLFVVCSMVVLWISWKQQTDHYYSVLTLIMGERVARLFDGLILLYLLLSTLVMFAGSGATFSQWDMSFLTGSAVLALAVWVVLFRDIEGIKSLNYLLMPCLTVILVVVCLSFLVHGDVQPMSAAVDMEWLSVLPSAVTYAALNVIPLMAVLATMGKQIRSPLEIGIAGIGSGVCLGIVAVLYNLSLLRIEHLIPQYDIPLFALIDSYSPFWLAVISVLLWLAIYTTAVSGVYGAVFRISDWVAVPRWLITLSIVAVMIPLSQLGFVTLVQVIYPLYGILNLFVLSMILLYPLSRMR</sequence>
<dbReference type="PANTHER" id="PTHR37814:SF1">
    <property type="entry name" value="MEMBRANE PROTEIN"/>
    <property type="match status" value="1"/>
</dbReference>
<feature type="transmembrane region" description="Helical" evidence="1">
    <location>
        <begin position="111"/>
        <end position="129"/>
    </location>
</feature>
<feature type="transmembrane region" description="Helical" evidence="1">
    <location>
        <begin position="316"/>
        <end position="337"/>
    </location>
</feature>
<gene>
    <name evidence="2" type="ORF">B0W44_17640</name>
</gene>
<dbReference type="Proteomes" id="UP000188603">
    <property type="component" value="Chromosome"/>
</dbReference>
<dbReference type="EMBL" id="CP019699">
    <property type="protein sequence ID" value="AQS57655.1"/>
    <property type="molecule type" value="Genomic_DNA"/>
</dbReference>
<reference evidence="2 3" key="1">
    <citation type="journal article" date="2015" name="Int. J. Syst. Evol. Microbiol.">
        <title>Novibacillus thermophilus gen. nov., sp. nov., a Gram-staining-negative and moderately thermophilic member of the family Thermoactinomycetaceae.</title>
        <authorList>
            <person name="Yang G."/>
            <person name="Chen J."/>
            <person name="Zhou S."/>
        </authorList>
    </citation>
    <scope>NUCLEOTIDE SEQUENCE [LARGE SCALE GENOMIC DNA]</scope>
    <source>
        <strain evidence="2 3">SG-1</strain>
    </source>
</reference>